<dbReference type="EC" id="5.6.2.4" evidence="9"/>
<dbReference type="PANTHER" id="PTHR11070">
    <property type="entry name" value="UVRD / RECB / PCRA DNA HELICASE FAMILY MEMBER"/>
    <property type="match status" value="1"/>
</dbReference>
<reference evidence="14 15" key="1">
    <citation type="submission" date="2020-04" db="EMBL/GenBank/DDBJ databases">
        <title>Novel Mycoplasma species detected in Phocoena phocoena (harbor porpoise) from the USA.</title>
        <authorList>
            <person name="Volokhov D.V."/>
        </authorList>
    </citation>
    <scope>NUCLEOTIDE SEQUENCE [LARGE SCALE GENOMIC DNA]</scope>
    <source>
        <strain evidence="14 15">C264-NAS</strain>
    </source>
</reference>
<proteinExistence type="inferred from homology"/>
<dbReference type="PROSITE" id="PS51217">
    <property type="entry name" value="UVRD_HELICASE_CTER"/>
    <property type="match status" value="1"/>
</dbReference>
<keyword evidence="7" id="KW-0413">Isomerase</keyword>
<evidence type="ECO:0000256" key="8">
    <source>
        <dbReference type="ARBA" id="ARBA00034617"/>
    </source>
</evidence>
<dbReference type="GO" id="GO:0003677">
    <property type="term" value="F:DNA binding"/>
    <property type="evidence" value="ECO:0007669"/>
    <property type="project" value="UniProtKB-KW"/>
</dbReference>
<dbReference type="CDD" id="cd17932">
    <property type="entry name" value="DEXQc_UvrD"/>
    <property type="match status" value="1"/>
</dbReference>
<dbReference type="InterPro" id="IPR000212">
    <property type="entry name" value="DNA_helicase_UvrD/REP"/>
</dbReference>
<keyword evidence="4 11" id="KW-0347">Helicase</keyword>
<dbReference type="GO" id="GO:0016787">
    <property type="term" value="F:hydrolase activity"/>
    <property type="evidence" value="ECO:0007669"/>
    <property type="project" value="UniProtKB-UniRule"/>
</dbReference>
<dbReference type="Pfam" id="PF13361">
    <property type="entry name" value="UvrD_C"/>
    <property type="match status" value="1"/>
</dbReference>
<dbReference type="KEGG" id="mphn:HGG64_01595"/>
<evidence type="ECO:0000259" key="12">
    <source>
        <dbReference type="PROSITE" id="PS51198"/>
    </source>
</evidence>
<dbReference type="PROSITE" id="PS51198">
    <property type="entry name" value="UVRD_HELICASE_ATP_BIND"/>
    <property type="match status" value="1"/>
</dbReference>
<dbReference type="Pfam" id="PF00580">
    <property type="entry name" value="UvrD-helicase"/>
    <property type="match status" value="1"/>
</dbReference>
<evidence type="ECO:0000256" key="6">
    <source>
        <dbReference type="ARBA" id="ARBA00023125"/>
    </source>
</evidence>
<comment type="catalytic activity">
    <reaction evidence="10">
        <text>ATP + H2O = ADP + phosphate + H(+)</text>
        <dbReference type="Rhea" id="RHEA:13065"/>
        <dbReference type="ChEBI" id="CHEBI:15377"/>
        <dbReference type="ChEBI" id="CHEBI:15378"/>
        <dbReference type="ChEBI" id="CHEBI:30616"/>
        <dbReference type="ChEBI" id="CHEBI:43474"/>
        <dbReference type="ChEBI" id="CHEBI:456216"/>
        <dbReference type="EC" id="5.6.2.4"/>
    </reaction>
</comment>
<sequence length="733" mass="85696">MINLDILNEQQKAAVMYNEGPLRIIAGAGSGKTKVLTHKIAYLIENERISPEKILALTFSNKAANEMKQRVFQLLANMDVEGNPTISTFHAMCAKILRSEIHNFGYSNDFQILDELDQKEVLKIVYSELNISSTEYTYSSIISFIQNKKNEIENFEEKNNKNIEETDDKVAKTKEIIYQQYQIHLQRSRSLDFDDLLVFVYRLFYDPRFKKVADKWKKKYEYVLIDEFQDTSVLQYMIMKKIATTPYLTIVGDPDQTIYSWRNADINIIMNFDKDFSNALTIKLEENYRSTKSILKVANNLISHNKLRLDKKLFTKNEEGEDIEFYCGFSDEAEARWIANKISNLKRNRVQLKNIAILYRINSYSRAIEEALIRENSIYKIFGSIKFYQREEIKDALAYLRVIHDGSEISLLRIINKPSRKIGNITIDKLLAFARNKNMDLFSCLQSNFEEIQTKLRISVDTLKNIASLINEIRWAKRAIQQNSIHLTLKELIFNRLKYFEEIKKSEEEYEARVENFMSLIDAIENWEKKHPKGTIDEYLQEITLITDRDVEDDAVSFVSLMTVHNAKGLEFDYVFIAGLSENIFPLRRAILLSPQKDFIYLKKMDNKQEENFEGLEEERRLAYVAMTRAKKKLFLSFSVGKSGINTKSRFLDEAGIHENKSIRIANNFSIAQENKNNDNLIIGDYITHKTYGKGLIINMVDEIIEVQFEIDKKIKKLAKHHPAIKKWEEDEQ</sequence>
<dbReference type="GO" id="GO:0000725">
    <property type="term" value="P:recombinational repair"/>
    <property type="evidence" value="ECO:0007669"/>
    <property type="project" value="TreeGrafter"/>
</dbReference>
<dbReference type="GO" id="GO:0005524">
    <property type="term" value="F:ATP binding"/>
    <property type="evidence" value="ECO:0007669"/>
    <property type="project" value="UniProtKB-UniRule"/>
</dbReference>
<accession>A0A858U1R6</accession>
<gene>
    <name evidence="14" type="ORF">HGG64_01595</name>
</gene>
<dbReference type="InterPro" id="IPR013986">
    <property type="entry name" value="DExx_box_DNA_helicase_dom_sf"/>
</dbReference>
<keyword evidence="5 11" id="KW-0067">ATP-binding</keyword>
<evidence type="ECO:0000313" key="15">
    <source>
        <dbReference type="Proteomes" id="UP000501728"/>
    </source>
</evidence>
<feature type="domain" description="UvrD-like helicase C-terminal" evidence="13">
    <location>
        <begin position="292"/>
        <end position="569"/>
    </location>
</feature>
<comment type="catalytic activity">
    <reaction evidence="8">
        <text>Couples ATP hydrolysis with the unwinding of duplex DNA by translocating in the 3'-5' direction.</text>
        <dbReference type="EC" id="5.6.2.4"/>
    </reaction>
</comment>
<dbReference type="Gene3D" id="3.40.50.300">
    <property type="entry name" value="P-loop containing nucleotide triphosphate hydrolases"/>
    <property type="match status" value="2"/>
</dbReference>
<dbReference type="GO" id="GO:0005829">
    <property type="term" value="C:cytosol"/>
    <property type="evidence" value="ECO:0007669"/>
    <property type="project" value="TreeGrafter"/>
</dbReference>
<evidence type="ECO:0000256" key="9">
    <source>
        <dbReference type="ARBA" id="ARBA00034808"/>
    </source>
</evidence>
<dbReference type="SUPFAM" id="SSF52540">
    <property type="entry name" value="P-loop containing nucleoside triphosphate hydrolases"/>
    <property type="match status" value="1"/>
</dbReference>
<evidence type="ECO:0000256" key="4">
    <source>
        <dbReference type="ARBA" id="ARBA00022806"/>
    </source>
</evidence>
<organism evidence="14 15">
    <name type="scientific">Mycoplasma phocoeninasale</name>
    <dbReference type="NCBI Taxonomy" id="2726117"/>
    <lineage>
        <taxon>Bacteria</taxon>
        <taxon>Bacillati</taxon>
        <taxon>Mycoplasmatota</taxon>
        <taxon>Mollicutes</taxon>
        <taxon>Mycoplasmataceae</taxon>
        <taxon>Mycoplasma</taxon>
    </lineage>
</organism>
<feature type="binding site" evidence="11">
    <location>
        <begin position="26"/>
        <end position="33"/>
    </location>
    <ligand>
        <name>ATP</name>
        <dbReference type="ChEBI" id="CHEBI:30616"/>
    </ligand>
</feature>
<feature type="domain" description="UvrD-like helicase ATP-binding" evidence="12">
    <location>
        <begin position="5"/>
        <end position="291"/>
    </location>
</feature>
<dbReference type="InterPro" id="IPR014016">
    <property type="entry name" value="UvrD-like_ATP-bd"/>
</dbReference>
<dbReference type="GO" id="GO:0033202">
    <property type="term" value="C:DNA helicase complex"/>
    <property type="evidence" value="ECO:0007669"/>
    <property type="project" value="TreeGrafter"/>
</dbReference>
<evidence type="ECO:0000259" key="13">
    <source>
        <dbReference type="PROSITE" id="PS51217"/>
    </source>
</evidence>
<keyword evidence="2 11" id="KW-0547">Nucleotide-binding</keyword>
<evidence type="ECO:0000256" key="2">
    <source>
        <dbReference type="ARBA" id="ARBA00022741"/>
    </source>
</evidence>
<dbReference type="PANTHER" id="PTHR11070:SF2">
    <property type="entry name" value="ATP-DEPENDENT DNA HELICASE SRS2"/>
    <property type="match status" value="1"/>
</dbReference>
<evidence type="ECO:0000256" key="11">
    <source>
        <dbReference type="PROSITE-ProRule" id="PRU00560"/>
    </source>
</evidence>
<dbReference type="InterPro" id="IPR014017">
    <property type="entry name" value="DNA_helicase_UvrD-like_C"/>
</dbReference>
<evidence type="ECO:0000313" key="14">
    <source>
        <dbReference type="EMBL" id="QJG66400.1"/>
    </source>
</evidence>
<dbReference type="Gene3D" id="1.10.486.10">
    <property type="entry name" value="PCRA, domain 4"/>
    <property type="match status" value="1"/>
</dbReference>
<evidence type="ECO:0000256" key="5">
    <source>
        <dbReference type="ARBA" id="ARBA00022840"/>
    </source>
</evidence>
<evidence type="ECO:0000256" key="1">
    <source>
        <dbReference type="ARBA" id="ARBA00009922"/>
    </source>
</evidence>
<dbReference type="GO" id="GO:0043138">
    <property type="term" value="F:3'-5' DNA helicase activity"/>
    <property type="evidence" value="ECO:0007669"/>
    <property type="project" value="UniProtKB-EC"/>
</dbReference>
<evidence type="ECO:0000256" key="3">
    <source>
        <dbReference type="ARBA" id="ARBA00022801"/>
    </source>
</evidence>
<evidence type="ECO:0000256" key="7">
    <source>
        <dbReference type="ARBA" id="ARBA00023235"/>
    </source>
</evidence>
<evidence type="ECO:0000256" key="10">
    <source>
        <dbReference type="ARBA" id="ARBA00048988"/>
    </source>
</evidence>
<keyword evidence="6" id="KW-0238">DNA-binding</keyword>
<keyword evidence="3 11" id="KW-0378">Hydrolase</keyword>
<keyword evidence="15" id="KW-1185">Reference proteome</keyword>
<dbReference type="EMBL" id="CP051480">
    <property type="protein sequence ID" value="QJG66400.1"/>
    <property type="molecule type" value="Genomic_DNA"/>
</dbReference>
<dbReference type="InterPro" id="IPR027417">
    <property type="entry name" value="P-loop_NTPase"/>
</dbReference>
<dbReference type="RefSeq" id="WP_169580223.1">
    <property type="nucleotide sequence ID" value="NZ_CP051480.1"/>
</dbReference>
<comment type="similarity">
    <text evidence="1">Belongs to the helicase family. UvrD subfamily.</text>
</comment>
<name>A0A858U1R6_9MOLU</name>
<protein>
    <recommendedName>
        <fullName evidence="9">DNA 3'-5' helicase</fullName>
        <ecNumber evidence="9">5.6.2.4</ecNumber>
    </recommendedName>
</protein>
<dbReference type="Gene3D" id="1.10.10.160">
    <property type="match status" value="1"/>
</dbReference>
<dbReference type="Proteomes" id="UP000501728">
    <property type="component" value="Chromosome"/>
</dbReference>
<dbReference type="AlphaFoldDB" id="A0A858U1R6"/>